<dbReference type="Proteomes" id="UP000289440">
    <property type="component" value="Chromosome"/>
</dbReference>
<dbReference type="KEGG" id="mnu:NCTC10166_00328"/>
<name>A0A449A4Y8_9BACT</name>
<feature type="transmembrane region" description="Helical" evidence="1">
    <location>
        <begin position="98"/>
        <end position="123"/>
    </location>
</feature>
<dbReference type="EMBL" id="LR214951">
    <property type="protein sequence ID" value="VEU59360.1"/>
    <property type="molecule type" value="Genomic_DNA"/>
</dbReference>
<reference evidence="2 3" key="1">
    <citation type="submission" date="2019-01" db="EMBL/GenBank/DDBJ databases">
        <authorList>
            <consortium name="Pathogen Informatics"/>
        </authorList>
    </citation>
    <scope>NUCLEOTIDE SEQUENCE [LARGE SCALE GENOMIC DNA]</scope>
    <source>
        <strain evidence="2 3">NCTC10166</strain>
    </source>
</reference>
<evidence type="ECO:0000313" key="3">
    <source>
        <dbReference type="Proteomes" id="UP000289440"/>
    </source>
</evidence>
<keyword evidence="1" id="KW-1133">Transmembrane helix</keyword>
<evidence type="ECO:0000313" key="2">
    <source>
        <dbReference type="EMBL" id="VEU59360.1"/>
    </source>
</evidence>
<dbReference type="AlphaFoldDB" id="A0A449A4Y8"/>
<proteinExistence type="predicted"/>
<keyword evidence="3" id="KW-1185">Reference proteome</keyword>
<feature type="transmembrane region" description="Helical" evidence="1">
    <location>
        <begin position="174"/>
        <end position="196"/>
    </location>
</feature>
<organism evidence="2 3">
    <name type="scientific">Mesomycoplasma neurolyticum</name>
    <dbReference type="NCBI Taxonomy" id="2120"/>
    <lineage>
        <taxon>Bacteria</taxon>
        <taxon>Bacillati</taxon>
        <taxon>Mycoplasmatota</taxon>
        <taxon>Mycoplasmoidales</taxon>
        <taxon>Metamycoplasmataceae</taxon>
        <taxon>Mesomycoplasma</taxon>
    </lineage>
</organism>
<gene>
    <name evidence="2" type="ORF">NCTC10166_00328</name>
</gene>
<keyword evidence="1" id="KW-0812">Transmembrane</keyword>
<evidence type="ECO:0000256" key="1">
    <source>
        <dbReference type="SAM" id="Phobius"/>
    </source>
</evidence>
<feature type="transmembrane region" description="Helical" evidence="1">
    <location>
        <begin position="37"/>
        <end position="60"/>
    </location>
</feature>
<keyword evidence="1" id="KW-0472">Membrane</keyword>
<accession>A0A449A4Y8</accession>
<feature type="transmembrane region" description="Helical" evidence="1">
    <location>
        <begin position="9"/>
        <end position="31"/>
    </location>
</feature>
<sequence length="213" mass="25533">MNIINIRKIVWFSFLTKIWFLFFLFDLIMFLQFNKKWILGPLGILIASFCLGIVLFLFIFKLFSLNNYKTWKEKILFLSLSLFFVYKNKIKNVKINKLFSILILLFSIMIFISIFTITFRFSIIGFFSFLHSDDHISWIDPKTRMILKGRNTTEQEDLIEYLKYIVEKLIPRVILSHTINIVFCIYTSSFLINIIINHTKQLVLSRNKNKKQK</sequence>
<protein>
    <submittedName>
        <fullName evidence="2">Uncharacterized protein</fullName>
    </submittedName>
</protein>